<dbReference type="GO" id="GO:0006508">
    <property type="term" value="P:proteolysis"/>
    <property type="evidence" value="ECO:0007669"/>
    <property type="project" value="UniProtKB-KW"/>
</dbReference>
<dbReference type="NCBIfam" id="TIGR01933">
    <property type="entry name" value="hflK"/>
    <property type="match status" value="1"/>
</dbReference>
<dbReference type="InterPro" id="IPR001107">
    <property type="entry name" value="Band_7"/>
</dbReference>
<feature type="region of interest" description="Disordered" evidence="7">
    <location>
        <begin position="1"/>
        <end position="29"/>
    </location>
</feature>
<dbReference type="GO" id="GO:0008233">
    <property type="term" value="F:peptidase activity"/>
    <property type="evidence" value="ECO:0007669"/>
    <property type="project" value="UniProtKB-KW"/>
</dbReference>
<feature type="compositionally biased region" description="Basic and acidic residues" evidence="7">
    <location>
        <begin position="1"/>
        <end position="19"/>
    </location>
</feature>
<keyword evidence="9" id="KW-0645">Protease</keyword>
<reference evidence="9 10" key="1">
    <citation type="submission" date="2019-06" db="EMBL/GenBank/DDBJ databases">
        <title>Desulfobotulus mexicanus sp. nov., a novel sulfate-reducing bacterium isolated from the sediment of an alkaline crater lake in Mexico.</title>
        <authorList>
            <person name="Hirschler-Rea A."/>
        </authorList>
    </citation>
    <scope>NUCLEOTIDE SEQUENCE [LARGE SCALE GENOMIC DNA]</scope>
    <source>
        <strain evidence="9 10">PAR22N</strain>
    </source>
</reference>
<keyword evidence="9" id="KW-0378">Hydrolase</keyword>
<name>A0A5Q4VBF3_9BACT</name>
<dbReference type="InterPro" id="IPR050710">
    <property type="entry name" value="Band7/mec-2_domain"/>
</dbReference>
<dbReference type="SMART" id="SM00244">
    <property type="entry name" value="PHB"/>
    <property type="match status" value="1"/>
</dbReference>
<keyword evidence="4 6" id="KW-1133">Transmembrane helix</keyword>
<comment type="caution">
    <text evidence="9">The sequence shown here is derived from an EMBL/GenBank/DDBJ whole genome shotgun (WGS) entry which is preliminary data.</text>
</comment>
<dbReference type="OrthoDB" id="9779595at2"/>
<dbReference type="Pfam" id="PF01145">
    <property type="entry name" value="Band_7"/>
    <property type="match status" value="1"/>
</dbReference>
<evidence type="ECO:0000256" key="1">
    <source>
        <dbReference type="ARBA" id="ARBA00004167"/>
    </source>
</evidence>
<evidence type="ECO:0000256" key="5">
    <source>
        <dbReference type="ARBA" id="ARBA00023136"/>
    </source>
</evidence>
<dbReference type="InterPro" id="IPR036013">
    <property type="entry name" value="Band_7/SPFH_dom_sf"/>
</dbReference>
<dbReference type="Gene3D" id="3.30.479.30">
    <property type="entry name" value="Band 7 domain"/>
    <property type="match status" value="1"/>
</dbReference>
<keyword evidence="5 6" id="KW-0472">Membrane</keyword>
<dbReference type="GO" id="GO:0016020">
    <property type="term" value="C:membrane"/>
    <property type="evidence" value="ECO:0007669"/>
    <property type="project" value="UniProtKB-SubCell"/>
</dbReference>
<comment type="subcellular location">
    <subcellularLocation>
        <location evidence="1">Membrane</location>
        <topology evidence="1">Single-pass membrane protein</topology>
    </subcellularLocation>
</comment>
<dbReference type="SUPFAM" id="SSF117892">
    <property type="entry name" value="Band 7/SPFH domain"/>
    <property type="match status" value="1"/>
</dbReference>
<dbReference type="PANTHER" id="PTHR43327">
    <property type="entry name" value="STOMATIN-LIKE PROTEIN 2, MITOCHONDRIAL"/>
    <property type="match status" value="1"/>
</dbReference>
<gene>
    <name evidence="9" type="primary">hflK</name>
    <name evidence="9" type="ORF">FIM25_06605</name>
</gene>
<evidence type="ECO:0000256" key="2">
    <source>
        <dbReference type="ARBA" id="ARBA00006971"/>
    </source>
</evidence>
<dbReference type="Proteomes" id="UP000321899">
    <property type="component" value="Unassembled WGS sequence"/>
</dbReference>
<proteinExistence type="inferred from homology"/>
<keyword evidence="3 6" id="KW-0812">Transmembrane</keyword>
<protein>
    <recommendedName>
        <fullName evidence="6">Protein HflK</fullName>
    </recommendedName>
</protein>
<comment type="similarity">
    <text evidence="2 6">Belongs to the band 7/mec-2 family. HflK subfamily.</text>
</comment>
<dbReference type="RefSeq" id="WP_139447555.1">
    <property type="nucleotide sequence ID" value="NZ_VDMB01000006.1"/>
</dbReference>
<evidence type="ECO:0000256" key="6">
    <source>
        <dbReference type="RuleBase" id="RU364113"/>
    </source>
</evidence>
<comment type="subunit">
    <text evidence="6">HflC and HflK may interact to form a multimeric complex.</text>
</comment>
<evidence type="ECO:0000313" key="10">
    <source>
        <dbReference type="Proteomes" id="UP000321899"/>
    </source>
</evidence>
<evidence type="ECO:0000256" key="4">
    <source>
        <dbReference type="ARBA" id="ARBA00022989"/>
    </source>
</evidence>
<dbReference type="EMBL" id="VDMB01000006">
    <property type="protein sequence ID" value="TYT75064.1"/>
    <property type="molecule type" value="Genomic_DNA"/>
</dbReference>
<sequence length="350" mass="39901">MNWDWDKLRDKQQQNERRSGGGGAGKPPQVDEMVEQLKNMKVPGSLWLIVLVAIAVLMGSTMFYTIGVSEVGVVQRFGKFARITEPGLNFKLPAGIETVNKVRVRLVYKEEFGYRENMDARSRFAGSDMENAALMLTGDLNVALVPWIVQYQIRDPYNFMFKVQDPRQLLRDLSEACMRLVVGDRSINEVISAREEIAIAAREILQRELDKAESGIHVVTVEMKRTNVPEPVQPSFNEVNQATQEREQMIYKAKEEYNRAVPAARGEAERVIREAEGYALNRVNRAEGDAARFNSIYAEYVSAKDVTERRMYLEMMRELLPTLKDKYIIDSDQGNVLPFLNLGKELGVKQ</sequence>
<accession>A0A5Q4VBF3</accession>
<dbReference type="PANTHER" id="PTHR43327:SF2">
    <property type="entry name" value="MODULATOR OF FTSH PROTEASE HFLK"/>
    <property type="match status" value="1"/>
</dbReference>
<comment type="function">
    <text evidence="6">HflC and HflK could encode or regulate a protease.</text>
</comment>
<dbReference type="CDD" id="cd03404">
    <property type="entry name" value="SPFH_HflK"/>
    <property type="match status" value="1"/>
</dbReference>
<dbReference type="InterPro" id="IPR010201">
    <property type="entry name" value="HflK"/>
</dbReference>
<dbReference type="AlphaFoldDB" id="A0A5Q4VBF3"/>
<evidence type="ECO:0000259" key="8">
    <source>
        <dbReference type="SMART" id="SM00244"/>
    </source>
</evidence>
<evidence type="ECO:0000313" key="9">
    <source>
        <dbReference type="EMBL" id="TYT75064.1"/>
    </source>
</evidence>
<evidence type="ECO:0000256" key="3">
    <source>
        <dbReference type="ARBA" id="ARBA00022692"/>
    </source>
</evidence>
<feature type="transmembrane region" description="Helical" evidence="6">
    <location>
        <begin position="46"/>
        <end position="66"/>
    </location>
</feature>
<keyword evidence="10" id="KW-1185">Reference proteome</keyword>
<evidence type="ECO:0000256" key="7">
    <source>
        <dbReference type="SAM" id="MobiDB-lite"/>
    </source>
</evidence>
<feature type="domain" description="Band 7" evidence="8">
    <location>
        <begin position="61"/>
        <end position="240"/>
    </location>
</feature>
<organism evidence="9 10">
    <name type="scientific">Desulfobotulus mexicanus</name>
    <dbReference type="NCBI Taxonomy" id="2586642"/>
    <lineage>
        <taxon>Bacteria</taxon>
        <taxon>Pseudomonadati</taxon>
        <taxon>Thermodesulfobacteriota</taxon>
        <taxon>Desulfobacteria</taxon>
        <taxon>Desulfobacterales</taxon>
        <taxon>Desulfobacteraceae</taxon>
        <taxon>Desulfobotulus</taxon>
    </lineage>
</organism>